<dbReference type="STRING" id="46914.JP75_07770"/>
<evidence type="ECO:0000313" key="1">
    <source>
        <dbReference type="EMBL" id="KFL31443.1"/>
    </source>
</evidence>
<sequence length="210" mass="23167">MTISDERLGELQHMVGTPADGLYVSLPSSDISAVLTELQSLRAIPRGVVKVKGLEWEQGEASSILGLFSLHHYEAPAPKWSVRLNGTALQIYGDTEKSAQSLAQDYHDDRILSTIEQEQEPVAWRWKWGPTGDWCLGLKRPDVEHPASPYYGKLSALDPLFPSPSVCEGKVTEEMVERALARKRGKDLNTLTNSAAMREILIAALSQEGV</sequence>
<dbReference type="Proteomes" id="UP000028981">
    <property type="component" value="Unassembled WGS sequence"/>
</dbReference>
<reference evidence="1 2" key="1">
    <citation type="submission" date="2014-08" db="EMBL/GenBank/DDBJ databases">
        <authorList>
            <person name="Hassan Y.I."/>
            <person name="Lepp D."/>
            <person name="Zhou T."/>
        </authorList>
    </citation>
    <scope>NUCLEOTIDE SEQUENCE [LARGE SCALE GENOMIC DNA]</scope>
    <source>
        <strain evidence="1 2">IFO13584</strain>
    </source>
</reference>
<evidence type="ECO:0000313" key="2">
    <source>
        <dbReference type="Proteomes" id="UP000028981"/>
    </source>
</evidence>
<dbReference type="EMBL" id="JQGC01000006">
    <property type="protein sequence ID" value="KFL31443.1"/>
    <property type="molecule type" value="Genomic_DNA"/>
</dbReference>
<dbReference type="RefSeq" id="WP_035081191.1">
    <property type="nucleotide sequence ID" value="NZ_JQGC01000006.1"/>
</dbReference>
<organism evidence="1 2">
    <name type="scientific">Devosia riboflavina</name>
    <dbReference type="NCBI Taxonomy" id="46914"/>
    <lineage>
        <taxon>Bacteria</taxon>
        <taxon>Pseudomonadati</taxon>
        <taxon>Pseudomonadota</taxon>
        <taxon>Alphaproteobacteria</taxon>
        <taxon>Hyphomicrobiales</taxon>
        <taxon>Devosiaceae</taxon>
        <taxon>Devosia</taxon>
    </lineage>
</organism>
<accession>A0A087M3J0</accession>
<name>A0A087M3J0_9HYPH</name>
<proteinExistence type="predicted"/>
<protein>
    <submittedName>
        <fullName evidence="1">Uncharacterized protein</fullName>
    </submittedName>
</protein>
<gene>
    <name evidence="1" type="ORF">JP75_07770</name>
</gene>
<keyword evidence="2" id="KW-1185">Reference proteome</keyword>
<dbReference type="AlphaFoldDB" id="A0A087M3J0"/>
<comment type="caution">
    <text evidence="1">The sequence shown here is derived from an EMBL/GenBank/DDBJ whole genome shotgun (WGS) entry which is preliminary data.</text>
</comment>